<feature type="domain" description="Glycosyltransferase 2-like" evidence="7">
    <location>
        <begin position="13"/>
        <end position="137"/>
    </location>
</feature>
<protein>
    <submittedName>
        <fullName evidence="8">Glycosyltransferase family 2 protein</fullName>
        <ecNumber evidence="8">2.4.-.-</ecNumber>
    </submittedName>
</protein>
<evidence type="ECO:0000256" key="6">
    <source>
        <dbReference type="SAM" id="Phobius"/>
    </source>
</evidence>
<keyword evidence="2" id="KW-1003">Cell membrane</keyword>
<dbReference type="SUPFAM" id="SSF53448">
    <property type="entry name" value="Nucleotide-diphospho-sugar transferases"/>
    <property type="match status" value="1"/>
</dbReference>
<proteinExistence type="predicted"/>
<dbReference type="InterPro" id="IPR001173">
    <property type="entry name" value="Glyco_trans_2-like"/>
</dbReference>
<organism evidence="8 9">
    <name type="scientific">Parvularcula lutaonensis</name>
    <dbReference type="NCBI Taxonomy" id="491923"/>
    <lineage>
        <taxon>Bacteria</taxon>
        <taxon>Pseudomonadati</taxon>
        <taxon>Pseudomonadota</taxon>
        <taxon>Alphaproteobacteria</taxon>
        <taxon>Parvularculales</taxon>
        <taxon>Parvularculaceae</taxon>
        <taxon>Parvularcula</taxon>
    </lineage>
</organism>
<dbReference type="Proteomes" id="UP001595607">
    <property type="component" value="Unassembled WGS sequence"/>
</dbReference>
<keyword evidence="3 8" id="KW-0328">Glycosyltransferase</keyword>
<sequence length="356" mass="38742">MQGPERGAERDFSVVIPAKDAAHMLPQVLDAVTASRPAPKEVILYDDGSSDDTGALAEARGVRVIRNNGQSFGPGVGRNRAVETVTTPYVVFVDADVVVEPDACGRLVDAMAEGDNVAAAFGAYGVFQAGSNIAAKYVNLRHHYFHVHGDQSAETFWSGLGAVNVEIFGKLGGFDSAFDRPSIEDIELGTRLRQLGYDIRLVHLARGTHLKNWTVGQTWHTDFFCRALPWSTMIAEGRAPKILNVSRKEQVKAILACLIVLSLLAAVVNPAVLVLTGLLSLGYLYANLRFYRTLLRHGGLPTMAASNGLHFAYYLYSTLAFAIATLGHQWRMLKARLASLLRPGRDRTSPATHQAE</sequence>
<gene>
    <name evidence="8" type="ORF">ACFONP_03105</name>
</gene>
<name>A0ABV7M8E4_9PROT</name>
<evidence type="ECO:0000259" key="7">
    <source>
        <dbReference type="Pfam" id="PF00535"/>
    </source>
</evidence>
<keyword evidence="6" id="KW-1133">Transmembrane helix</keyword>
<dbReference type="Pfam" id="PF00535">
    <property type="entry name" value="Glycos_transf_2"/>
    <property type="match status" value="1"/>
</dbReference>
<evidence type="ECO:0000313" key="8">
    <source>
        <dbReference type="EMBL" id="MFC3301720.1"/>
    </source>
</evidence>
<accession>A0ABV7M8E4</accession>
<comment type="subcellular location">
    <subcellularLocation>
        <location evidence="1">Cell membrane</location>
    </subcellularLocation>
</comment>
<dbReference type="EMBL" id="JBHRVA010000002">
    <property type="protein sequence ID" value="MFC3301720.1"/>
    <property type="molecule type" value="Genomic_DNA"/>
</dbReference>
<evidence type="ECO:0000256" key="1">
    <source>
        <dbReference type="ARBA" id="ARBA00004236"/>
    </source>
</evidence>
<dbReference type="PANTHER" id="PTHR43646:SF2">
    <property type="entry name" value="GLYCOSYLTRANSFERASE 2-LIKE DOMAIN-CONTAINING PROTEIN"/>
    <property type="match status" value="1"/>
</dbReference>
<keyword evidence="5 6" id="KW-0472">Membrane</keyword>
<feature type="transmembrane region" description="Helical" evidence="6">
    <location>
        <begin position="253"/>
        <end position="286"/>
    </location>
</feature>
<evidence type="ECO:0000313" key="9">
    <source>
        <dbReference type="Proteomes" id="UP001595607"/>
    </source>
</evidence>
<comment type="caution">
    <text evidence="8">The sequence shown here is derived from an EMBL/GenBank/DDBJ whole genome shotgun (WGS) entry which is preliminary data.</text>
</comment>
<evidence type="ECO:0000256" key="4">
    <source>
        <dbReference type="ARBA" id="ARBA00022679"/>
    </source>
</evidence>
<evidence type="ECO:0000256" key="5">
    <source>
        <dbReference type="ARBA" id="ARBA00023136"/>
    </source>
</evidence>
<dbReference type="RefSeq" id="WP_189573267.1">
    <property type="nucleotide sequence ID" value="NZ_BMXU01000001.1"/>
</dbReference>
<evidence type="ECO:0000256" key="3">
    <source>
        <dbReference type="ARBA" id="ARBA00022676"/>
    </source>
</evidence>
<reference evidence="9" key="1">
    <citation type="journal article" date="2019" name="Int. J. Syst. Evol. Microbiol.">
        <title>The Global Catalogue of Microorganisms (GCM) 10K type strain sequencing project: providing services to taxonomists for standard genome sequencing and annotation.</title>
        <authorList>
            <consortium name="The Broad Institute Genomics Platform"/>
            <consortium name="The Broad Institute Genome Sequencing Center for Infectious Disease"/>
            <person name="Wu L."/>
            <person name="Ma J."/>
        </authorList>
    </citation>
    <scope>NUCLEOTIDE SEQUENCE [LARGE SCALE GENOMIC DNA]</scope>
    <source>
        <strain evidence="9">KCTC 22245</strain>
    </source>
</reference>
<dbReference type="PANTHER" id="PTHR43646">
    <property type="entry name" value="GLYCOSYLTRANSFERASE"/>
    <property type="match status" value="1"/>
</dbReference>
<keyword evidence="4 8" id="KW-0808">Transferase</keyword>
<dbReference type="GO" id="GO:0016757">
    <property type="term" value="F:glycosyltransferase activity"/>
    <property type="evidence" value="ECO:0007669"/>
    <property type="project" value="UniProtKB-KW"/>
</dbReference>
<dbReference type="Gene3D" id="3.90.550.10">
    <property type="entry name" value="Spore Coat Polysaccharide Biosynthesis Protein SpsA, Chain A"/>
    <property type="match status" value="1"/>
</dbReference>
<feature type="transmembrane region" description="Helical" evidence="6">
    <location>
        <begin position="311"/>
        <end position="330"/>
    </location>
</feature>
<evidence type="ECO:0000256" key="2">
    <source>
        <dbReference type="ARBA" id="ARBA00022475"/>
    </source>
</evidence>
<dbReference type="InterPro" id="IPR029044">
    <property type="entry name" value="Nucleotide-diphossugar_trans"/>
</dbReference>
<keyword evidence="9" id="KW-1185">Reference proteome</keyword>
<dbReference type="EC" id="2.4.-.-" evidence="8"/>
<keyword evidence="6" id="KW-0812">Transmembrane</keyword>